<gene>
    <name evidence="3" type="ORF">H2201_007290</name>
</gene>
<dbReference type="PANTHER" id="PTHR37544:SF3">
    <property type="entry name" value="SPRAY"/>
    <property type="match status" value="1"/>
</dbReference>
<name>A0ABQ9NR39_9PEZI</name>
<keyword evidence="2" id="KW-0812">Transmembrane</keyword>
<organism evidence="3 4">
    <name type="scientific">Coniosporium apollinis</name>
    <dbReference type="NCBI Taxonomy" id="61459"/>
    <lineage>
        <taxon>Eukaryota</taxon>
        <taxon>Fungi</taxon>
        <taxon>Dikarya</taxon>
        <taxon>Ascomycota</taxon>
        <taxon>Pezizomycotina</taxon>
        <taxon>Dothideomycetes</taxon>
        <taxon>Dothideomycetes incertae sedis</taxon>
        <taxon>Coniosporium</taxon>
    </lineage>
</organism>
<evidence type="ECO:0000313" key="3">
    <source>
        <dbReference type="EMBL" id="KAJ9659541.1"/>
    </source>
</evidence>
<dbReference type="Pfam" id="PF11915">
    <property type="entry name" value="DUF3433"/>
    <property type="match status" value="1"/>
</dbReference>
<accession>A0ABQ9NR39</accession>
<evidence type="ECO:0008006" key="5">
    <source>
        <dbReference type="Google" id="ProtNLM"/>
    </source>
</evidence>
<keyword evidence="2" id="KW-0472">Membrane</keyword>
<keyword evidence="4" id="KW-1185">Reference proteome</keyword>
<feature type="region of interest" description="Disordered" evidence="1">
    <location>
        <begin position="1101"/>
        <end position="1137"/>
    </location>
</feature>
<reference evidence="3" key="1">
    <citation type="submission" date="2022-10" db="EMBL/GenBank/DDBJ databases">
        <title>Culturing micro-colonial fungi from biological soil crusts in the Mojave desert and describing Neophaeococcomyces mojavensis, and introducing the new genera and species Taxawa tesnikishii.</title>
        <authorList>
            <person name="Kurbessoian T."/>
            <person name="Stajich J.E."/>
        </authorList>
    </citation>
    <scope>NUCLEOTIDE SEQUENCE</scope>
    <source>
        <strain evidence="3">TK_1</strain>
    </source>
</reference>
<dbReference type="EMBL" id="JAPDRL010000074">
    <property type="protein sequence ID" value="KAJ9659541.1"/>
    <property type="molecule type" value="Genomic_DNA"/>
</dbReference>
<proteinExistence type="predicted"/>
<dbReference type="PANTHER" id="PTHR37544">
    <property type="entry name" value="SPRAY-RELATED"/>
    <property type="match status" value="1"/>
</dbReference>
<dbReference type="InterPro" id="IPR021840">
    <property type="entry name" value="DUF3433"/>
</dbReference>
<keyword evidence="2" id="KW-1133">Transmembrane helix</keyword>
<dbReference type="Proteomes" id="UP001172684">
    <property type="component" value="Unassembled WGS sequence"/>
</dbReference>
<sequence length="1137" mass="125926">MDSHWPVFWASSAVVLVFWGLTPFQAGIFATETISKSVPEPMLVSTGFLPVDQQRETISADYTYSVFGIAWLNNTLPPFMTQEFMVAPFRPQKQAIEAASETWTGESLLYSLDMNCEEAGIVPDPRFLPNETDEQSASFWSSSSGCEVPRPYRMTENQTMGGSGINEIKEFSTLYVGSVTAAGIDSMSRYCPESVPRIFYAAFNRNKKTNDTLPEKPTVLFCEPNFFTQAVNATVTLPQKHVITAIPFGPKLLFPEDKFNIADLLSQMNSETQKAKVRGNVPVSTWPDHSEQLSTTDLSLRVSGHDLAFMAGIAIGAYPRPLEDYLDPETLRRSYEAAYRLVFARALVDIVGLDDSQAEIRLGERTYSIQTVLMVPAFTYLVEGLLAAVVILATALLYLCLFRKRNLRFDPATIAALMSLVMNDKKLTQSFENKDRNTMDELQDAFKDKRFKLDYNGHQSTLTCVTADSGKPADDCNPEAGYTKRAITTDGIRPFEFRFLSSFAFISLQVVALVVFAVLYVKAQPYGLALPSKDRFVRQLLESYIPTVLATFIEPVWVVINRLLCMLQPFEELRRGQAPARRSLSLDYASLPPQLTLWKALRSRHFVLTAVCGMALLANVLAIAFSGLFSERTIGVPHPATFTQPYESMFVSMDGSVGPNTPDMMSSAITSGAFTGGRGQSQFYIAMSNLTSGGKLPPWTDGDFAYIPFSSGPLLNSSHHFRAQTRAFGSRLDCVPLVQGTANTYSYSWDGTLLNENFYYNFTFTMQLDDALPATCTVLGVRNTDNIFITMESCPVGSVGLELLLRTQAPLPATEAEWMLCNEMIAAGWVRNPGPDICAQDKNATIDPAKSTFIGCRPRLLTGLADVLVDSSGYVQEAGPLHNVSEDLESYFRSTPSDLIQQAQSYFVYNLNDDGEGVGAIWHNDSFASDWGNFLISKRYNTSHLIDPSLPAPSFNDSATLLGGIYSYLFAISLGENLEKLLERSPTPDIPSLEGTVIMQETRIFVSKPLFLIAEVILSIYIIVAILVYLRRPGRFLPRLPTTMASVIASFAASGAAEDLRHTSHMSNKERNEYLDRLDRLYGYGSFVGIDGKPHIGIEKQPFVKPSPSEAGRQRTAWSLRSDSSSKDGLITNVQNV</sequence>
<feature type="transmembrane region" description="Helical" evidence="2">
    <location>
        <begin position="606"/>
        <end position="629"/>
    </location>
</feature>
<feature type="transmembrane region" description="Helical" evidence="2">
    <location>
        <begin position="1010"/>
        <end position="1030"/>
    </location>
</feature>
<protein>
    <recommendedName>
        <fullName evidence="5">DUF3433 domain containing protein</fullName>
    </recommendedName>
</protein>
<feature type="transmembrane region" description="Helical" evidence="2">
    <location>
        <begin position="377"/>
        <end position="401"/>
    </location>
</feature>
<evidence type="ECO:0000256" key="2">
    <source>
        <dbReference type="SAM" id="Phobius"/>
    </source>
</evidence>
<evidence type="ECO:0000256" key="1">
    <source>
        <dbReference type="SAM" id="MobiDB-lite"/>
    </source>
</evidence>
<evidence type="ECO:0000313" key="4">
    <source>
        <dbReference type="Proteomes" id="UP001172684"/>
    </source>
</evidence>
<feature type="transmembrane region" description="Helical" evidence="2">
    <location>
        <begin position="503"/>
        <end position="523"/>
    </location>
</feature>
<comment type="caution">
    <text evidence="3">The sequence shown here is derived from an EMBL/GenBank/DDBJ whole genome shotgun (WGS) entry which is preliminary data.</text>
</comment>
<feature type="transmembrane region" description="Helical" evidence="2">
    <location>
        <begin position="543"/>
        <end position="565"/>
    </location>
</feature>